<dbReference type="InterPro" id="IPR009012">
    <property type="entry name" value="GrpE_head"/>
</dbReference>
<dbReference type="PROSITE" id="PS01071">
    <property type="entry name" value="GRPE"/>
    <property type="match status" value="1"/>
</dbReference>
<dbReference type="InterPro" id="IPR000740">
    <property type="entry name" value="GrpE"/>
</dbReference>
<dbReference type="Proteomes" id="UP000663722">
    <property type="component" value="Chromosome"/>
</dbReference>
<gene>
    <name evidence="3" type="ORF">dnm_020330</name>
</gene>
<dbReference type="EMBL" id="CP061800">
    <property type="protein sequence ID" value="QTA86015.1"/>
    <property type="molecule type" value="Genomic_DNA"/>
</dbReference>
<keyword evidence="2" id="KW-0346">Stress response</keyword>
<dbReference type="GO" id="GO:0006457">
    <property type="term" value="P:protein folding"/>
    <property type="evidence" value="ECO:0007669"/>
    <property type="project" value="InterPro"/>
</dbReference>
<comment type="function">
    <text evidence="2">Participates actively in the response to hyperosmotic and heat shock by preventing the aggregation of stress-denatured proteins, in association with DnaK and GrpE. It is the nucleotide exchange factor for DnaK and may function as a thermosensor. Unfolded proteins bind initially to DnaJ; upon interaction with the DnaJ-bound protein, DnaK hydrolyzes its bound ATP, resulting in the formation of a stable complex. GrpE releases ADP from DnaK; ATP binding to DnaK triggers the release of the substrate protein, thus completing the reaction cycle. Several rounds of ATP-dependent interactions between DnaJ, DnaK and GrpE are required for fully efficient folding.</text>
</comment>
<protein>
    <recommendedName>
        <fullName evidence="2">Protein GrpE</fullName>
    </recommendedName>
</protein>
<dbReference type="GO" id="GO:0042803">
    <property type="term" value="F:protein homodimerization activity"/>
    <property type="evidence" value="ECO:0007669"/>
    <property type="project" value="InterPro"/>
</dbReference>
<keyword evidence="4" id="KW-1185">Reference proteome</keyword>
<dbReference type="SUPFAM" id="SSF51064">
    <property type="entry name" value="Head domain of nucleotide exchange factor GrpE"/>
    <property type="match status" value="1"/>
</dbReference>
<dbReference type="KEGG" id="dmm:dnm_020330"/>
<dbReference type="Pfam" id="PF01025">
    <property type="entry name" value="GrpE"/>
    <property type="match status" value="1"/>
</dbReference>
<dbReference type="AlphaFoldDB" id="A0A975BIN7"/>
<dbReference type="GO" id="GO:0000774">
    <property type="term" value="F:adenyl-nucleotide exchange factor activity"/>
    <property type="evidence" value="ECO:0007669"/>
    <property type="project" value="InterPro"/>
</dbReference>
<evidence type="ECO:0000256" key="1">
    <source>
        <dbReference type="ARBA" id="ARBA00023186"/>
    </source>
</evidence>
<dbReference type="GO" id="GO:0051082">
    <property type="term" value="F:unfolded protein binding"/>
    <property type="evidence" value="ECO:0007669"/>
    <property type="project" value="TreeGrafter"/>
</dbReference>
<evidence type="ECO:0000256" key="2">
    <source>
        <dbReference type="RuleBase" id="RU000639"/>
    </source>
</evidence>
<reference evidence="3" key="1">
    <citation type="journal article" date="2021" name="Microb. Physiol.">
        <title>Proteogenomic Insights into the Physiology of Marine, Sulfate-Reducing, Filamentous Desulfonema limicola and Desulfonema magnum.</title>
        <authorList>
            <person name="Schnaars V."/>
            <person name="Wohlbrand L."/>
            <person name="Scheve S."/>
            <person name="Hinrichs C."/>
            <person name="Reinhardt R."/>
            <person name="Rabus R."/>
        </authorList>
    </citation>
    <scope>NUCLEOTIDE SEQUENCE</scope>
    <source>
        <strain evidence="3">4be13</strain>
    </source>
</reference>
<name>A0A975BIN7_9BACT</name>
<dbReference type="PANTHER" id="PTHR21237:SF23">
    <property type="entry name" value="GRPE PROTEIN HOMOLOG, MITOCHONDRIAL"/>
    <property type="match status" value="1"/>
</dbReference>
<dbReference type="GO" id="GO:0051087">
    <property type="term" value="F:protein-folding chaperone binding"/>
    <property type="evidence" value="ECO:0007669"/>
    <property type="project" value="InterPro"/>
</dbReference>
<evidence type="ECO:0000313" key="3">
    <source>
        <dbReference type="EMBL" id="QTA86015.1"/>
    </source>
</evidence>
<evidence type="ECO:0000313" key="4">
    <source>
        <dbReference type="Proteomes" id="UP000663722"/>
    </source>
</evidence>
<sequence>MYLLFTVIEWCRRFYRQVSVDFMRWNIRFFSRKMQKRLNGYQYQNLPDWKLKALEDFKFWLEDIPNTRPAGENADMDSCDLYTLLSEFSALRQEIRIQNREQNKAVETLNSFIGTYQEIWQVFKDRSEDISELEERIRQSSEKRAIIPFLNVRDTLVRGLKAGKELADATEELAKSKGLFRSVPKGMDEITAGMEGIIEGYEMAIRRFDRALELANIYPVDTVGEPFDPKTMKAVGKQSDPETEEGLVIEEQLSGFVRDDEIIRTAEVIVNT</sequence>
<organism evidence="3 4">
    <name type="scientific">Desulfonema magnum</name>
    <dbReference type="NCBI Taxonomy" id="45655"/>
    <lineage>
        <taxon>Bacteria</taxon>
        <taxon>Pseudomonadati</taxon>
        <taxon>Thermodesulfobacteriota</taxon>
        <taxon>Desulfobacteria</taxon>
        <taxon>Desulfobacterales</taxon>
        <taxon>Desulfococcaceae</taxon>
        <taxon>Desulfonema</taxon>
    </lineage>
</organism>
<proteinExistence type="predicted"/>
<dbReference type="PANTHER" id="PTHR21237">
    <property type="entry name" value="GRPE PROTEIN"/>
    <property type="match status" value="1"/>
</dbReference>
<accession>A0A975BIN7</accession>
<dbReference type="RefSeq" id="WP_207681833.1">
    <property type="nucleotide sequence ID" value="NZ_CP061800.1"/>
</dbReference>
<keyword evidence="1 2" id="KW-0143">Chaperone</keyword>
<dbReference type="Gene3D" id="2.30.22.10">
    <property type="entry name" value="Head domain of nucleotide exchange factor GrpE"/>
    <property type="match status" value="1"/>
</dbReference>